<evidence type="ECO:0000259" key="4">
    <source>
        <dbReference type="Pfam" id="PF08450"/>
    </source>
</evidence>
<dbReference type="PANTHER" id="PTHR10907">
    <property type="entry name" value="REGUCALCIN"/>
    <property type="match status" value="1"/>
</dbReference>
<dbReference type="PRINTS" id="PR01790">
    <property type="entry name" value="SMP30FAMILY"/>
</dbReference>
<feature type="binding site" evidence="3">
    <location>
        <position position="161"/>
    </location>
    <ligand>
        <name>a divalent metal cation</name>
        <dbReference type="ChEBI" id="CHEBI:60240"/>
    </ligand>
</feature>
<proteinExistence type="inferred from homology"/>
<keyword evidence="3" id="KW-0862">Zinc</keyword>
<dbReference type="EC" id="3.1.1.99" evidence="5"/>
<feature type="binding site" evidence="3">
    <location>
        <position position="112"/>
    </location>
    <ligand>
        <name>substrate</name>
    </ligand>
</feature>
<organism evidence="5 6">
    <name type="scientific">Agrobacterium larrymoorei</name>
    <dbReference type="NCBI Taxonomy" id="160699"/>
    <lineage>
        <taxon>Bacteria</taxon>
        <taxon>Pseudomonadati</taxon>
        <taxon>Pseudomonadota</taxon>
        <taxon>Alphaproteobacteria</taxon>
        <taxon>Hyphomicrobiales</taxon>
        <taxon>Rhizobiaceae</taxon>
        <taxon>Rhizobium/Agrobacterium group</taxon>
        <taxon>Agrobacterium</taxon>
    </lineage>
</organism>
<gene>
    <name evidence="5" type="ORF">CFBP5477_022560</name>
</gene>
<evidence type="ECO:0000256" key="2">
    <source>
        <dbReference type="PIRSR" id="PIRSR605511-1"/>
    </source>
</evidence>
<dbReference type="PANTHER" id="PTHR10907:SF47">
    <property type="entry name" value="REGUCALCIN"/>
    <property type="match status" value="1"/>
</dbReference>
<dbReference type="Proteomes" id="UP000298664">
    <property type="component" value="Plasmid pAlCFBP5477"/>
</dbReference>
<dbReference type="InterPro" id="IPR011042">
    <property type="entry name" value="6-blade_b-propeller_TolB-like"/>
</dbReference>
<name>A0AAF0HDR3_9HYPH</name>
<dbReference type="Pfam" id="PF08450">
    <property type="entry name" value="SGL"/>
    <property type="match status" value="1"/>
</dbReference>
<feature type="binding site" evidence="3">
    <location>
        <position position="114"/>
    </location>
    <ligand>
        <name>substrate</name>
    </ligand>
</feature>
<dbReference type="RefSeq" id="WP_234882995.1">
    <property type="nucleotide sequence ID" value="NZ_CP124735.1"/>
</dbReference>
<evidence type="ECO:0000256" key="1">
    <source>
        <dbReference type="ARBA" id="ARBA00008853"/>
    </source>
</evidence>
<comment type="similarity">
    <text evidence="1">Belongs to the SMP-30/CGR1 family.</text>
</comment>
<dbReference type="GO" id="GO:0004341">
    <property type="term" value="F:gluconolactonase activity"/>
    <property type="evidence" value="ECO:0007669"/>
    <property type="project" value="TreeGrafter"/>
</dbReference>
<dbReference type="SUPFAM" id="SSF63829">
    <property type="entry name" value="Calcium-dependent phosphotriesterase"/>
    <property type="match status" value="1"/>
</dbReference>
<dbReference type="InterPro" id="IPR005511">
    <property type="entry name" value="SMP-30"/>
</dbReference>
<feature type="active site" description="Proton donor/acceptor" evidence="2">
    <location>
        <position position="211"/>
    </location>
</feature>
<keyword evidence="5" id="KW-0378">Hydrolase</keyword>
<dbReference type="AlphaFoldDB" id="A0AAF0HDR3"/>
<evidence type="ECO:0000313" key="5">
    <source>
        <dbReference type="EMBL" id="WHA44168.1"/>
    </source>
</evidence>
<dbReference type="EMBL" id="CP124735">
    <property type="protein sequence ID" value="WHA44168.1"/>
    <property type="molecule type" value="Genomic_DNA"/>
</dbReference>
<feature type="binding site" evidence="3">
    <location>
        <position position="29"/>
    </location>
    <ligand>
        <name>a divalent metal cation</name>
        <dbReference type="ChEBI" id="CHEBI:60240"/>
    </ligand>
</feature>
<sequence length="310" mass="33724">MMIYRLGAFVPTGIYDFKTCIDFELKIGESPVWDAAAGKLWFVDVTKPSLFRFDPELGRTEEFEMPSEAGSLGLVSDGRLIVALRTGIHFFDPRTQRLEFLVHPEPEMSMNRMNDGKVGPDGCFWVGSMHDALPRQPTGCLYRITSAGKVTRVLDDVRVSNGLAWSPDNLTMYHADSRGPVIRAFDFDAVNGTVSSPRTLAVLDESQGLPDGAAVDIHGSYWSAGVSAGVLNRFTADGVLVEKIKLPTPAPTMPCFGGPDLKTMFITSLSTDRNGTYSRGTLISCRVDVPGVPVGHMPIAHEDAAEAALR</sequence>
<evidence type="ECO:0000313" key="6">
    <source>
        <dbReference type="Proteomes" id="UP000298664"/>
    </source>
</evidence>
<dbReference type="InterPro" id="IPR013658">
    <property type="entry name" value="SGL"/>
</dbReference>
<reference evidence="5" key="1">
    <citation type="submission" date="2023-05" db="EMBL/GenBank/DDBJ databases">
        <title>Complete genome sequence of Agrobacterium larrymoorei CFBP5477.</title>
        <authorList>
            <person name="Yen H.-C."/>
            <person name="Chou L."/>
            <person name="Lin Y.-C."/>
            <person name="Lai E.-M."/>
            <person name="Kuo C.-H."/>
        </authorList>
    </citation>
    <scope>NUCLEOTIDE SEQUENCE</scope>
    <source>
        <strain evidence="5">CFBP5477</strain>
        <plasmid evidence="5">pAlCFBP5477</plasmid>
    </source>
</reference>
<geneLocation type="plasmid" evidence="5 6">
    <name>pAlCFBP5477</name>
</geneLocation>
<feature type="binding site" evidence="3">
    <location>
        <position position="211"/>
    </location>
    <ligand>
        <name>a divalent metal cation</name>
        <dbReference type="ChEBI" id="CHEBI:60240"/>
    </ligand>
</feature>
<dbReference type="GO" id="GO:0005509">
    <property type="term" value="F:calcium ion binding"/>
    <property type="evidence" value="ECO:0007669"/>
    <property type="project" value="TreeGrafter"/>
</dbReference>
<dbReference type="GO" id="GO:0019853">
    <property type="term" value="P:L-ascorbic acid biosynthetic process"/>
    <property type="evidence" value="ECO:0007669"/>
    <property type="project" value="TreeGrafter"/>
</dbReference>
<evidence type="ECO:0000256" key="3">
    <source>
        <dbReference type="PIRSR" id="PIRSR605511-2"/>
    </source>
</evidence>
<keyword evidence="5" id="KW-0614">Plasmid</keyword>
<feature type="domain" description="SMP-30/Gluconolactonase/LRE-like region" evidence="4">
    <location>
        <begin position="27"/>
        <end position="269"/>
    </location>
</feature>
<protein>
    <submittedName>
        <fullName evidence="5">SMP-30/gluconolactonase/LRE family protein</fullName>
        <ecNumber evidence="5">3.1.1.99</ecNumber>
    </submittedName>
</protein>
<dbReference type="Gene3D" id="2.120.10.30">
    <property type="entry name" value="TolB, C-terminal domain"/>
    <property type="match status" value="1"/>
</dbReference>
<keyword evidence="3" id="KW-0479">Metal-binding</keyword>
<comment type="cofactor">
    <cofactor evidence="3">
        <name>Zn(2+)</name>
        <dbReference type="ChEBI" id="CHEBI:29105"/>
    </cofactor>
    <text evidence="3">Binds 1 divalent metal cation per subunit.</text>
</comment>
<accession>A0AAF0HDR3</accession>